<dbReference type="PANTHER" id="PTHR11362:SF82">
    <property type="entry name" value="PHOSPHATIDYLETHANOLAMINE-BINDING PROTEIN 4"/>
    <property type="match status" value="1"/>
</dbReference>
<dbReference type="Pfam" id="PF01161">
    <property type="entry name" value="PBP"/>
    <property type="match status" value="1"/>
</dbReference>
<dbReference type="InterPro" id="IPR035810">
    <property type="entry name" value="PEBP_euk"/>
</dbReference>
<dbReference type="EMBL" id="JAMKOV010000012">
    <property type="protein sequence ID" value="KAI8037367.1"/>
    <property type="molecule type" value="Genomic_DNA"/>
</dbReference>
<organism evidence="1 2">
    <name type="scientific">Drosophila gunungcola</name>
    <name type="common">fruit fly</name>
    <dbReference type="NCBI Taxonomy" id="103775"/>
    <lineage>
        <taxon>Eukaryota</taxon>
        <taxon>Metazoa</taxon>
        <taxon>Ecdysozoa</taxon>
        <taxon>Arthropoda</taxon>
        <taxon>Hexapoda</taxon>
        <taxon>Insecta</taxon>
        <taxon>Pterygota</taxon>
        <taxon>Neoptera</taxon>
        <taxon>Endopterygota</taxon>
        <taxon>Diptera</taxon>
        <taxon>Brachycera</taxon>
        <taxon>Muscomorpha</taxon>
        <taxon>Ephydroidea</taxon>
        <taxon>Drosophilidae</taxon>
        <taxon>Drosophila</taxon>
        <taxon>Sophophora</taxon>
    </lineage>
</organism>
<sequence length="157" mass="18461">MIHVQYPCDILIKPGVTIVINDVVNQPIVRYKADPERFYTLMVLDLDVPPDSEWLIWLVGNIPGCDVNRGQTLAAYDNRRSMDSRNIHRIVFLAFKQYLELDFDEILIPEGEKASRNKFDCHRFARKYALGNPIAANFFLAEWQWRWTPQFITLEME</sequence>
<dbReference type="Gene3D" id="3.90.280.10">
    <property type="entry name" value="PEBP-like"/>
    <property type="match status" value="1"/>
</dbReference>
<proteinExistence type="predicted"/>
<keyword evidence="2" id="KW-1185">Reference proteome</keyword>
<reference evidence="1" key="1">
    <citation type="journal article" date="2023" name="Genome Biol. Evol.">
        <title>Long-read-based Genome Assembly of Drosophila gunungcola Reveals Fewer Chemosensory Genes in Flower-breeding Species.</title>
        <authorList>
            <person name="Negi A."/>
            <person name="Liao B.Y."/>
            <person name="Yeh S.D."/>
        </authorList>
    </citation>
    <scope>NUCLEOTIDE SEQUENCE</scope>
    <source>
        <strain evidence="1">Sukarami</strain>
    </source>
</reference>
<dbReference type="SUPFAM" id="SSF49777">
    <property type="entry name" value="PEBP-like"/>
    <property type="match status" value="1"/>
</dbReference>
<evidence type="ECO:0000313" key="1">
    <source>
        <dbReference type="EMBL" id="KAI8037367.1"/>
    </source>
</evidence>
<dbReference type="InterPro" id="IPR008914">
    <property type="entry name" value="PEBP"/>
</dbReference>
<name>A0A9Q0BLY3_9MUSC</name>
<dbReference type="CDD" id="cd00866">
    <property type="entry name" value="PEBP_euk"/>
    <property type="match status" value="1"/>
</dbReference>
<evidence type="ECO:0000313" key="2">
    <source>
        <dbReference type="Proteomes" id="UP001059596"/>
    </source>
</evidence>
<dbReference type="Proteomes" id="UP001059596">
    <property type="component" value="Unassembled WGS sequence"/>
</dbReference>
<dbReference type="PANTHER" id="PTHR11362">
    <property type="entry name" value="PHOSPHATIDYLETHANOLAMINE-BINDING PROTEIN"/>
    <property type="match status" value="1"/>
</dbReference>
<dbReference type="InterPro" id="IPR036610">
    <property type="entry name" value="PEBP-like_sf"/>
</dbReference>
<comment type="caution">
    <text evidence="1">The sequence shown here is derived from an EMBL/GenBank/DDBJ whole genome shotgun (WGS) entry which is preliminary data.</text>
</comment>
<evidence type="ECO:0008006" key="3">
    <source>
        <dbReference type="Google" id="ProtNLM"/>
    </source>
</evidence>
<gene>
    <name evidence="1" type="ORF">M5D96_009500</name>
</gene>
<dbReference type="AlphaFoldDB" id="A0A9Q0BLY3"/>
<accession>A0A9Q0BLY3</accession>
<protein>
    <recommendedName>
        <fullName evidence="3">Odorant-binding protein A5</fullName>
    </recommendedName>
</protein>